<dbReference type="SMART" id="SM00326">
    <property type="entry name" value="SH3"/>
    <property type="match status" value="2"/>
</dbReference>
<feature type="domain" description="SH3" evidence="6">
    <location>
        <begin position="981"/>
        <end position="1042"/>
    </location>
</feature>
<dbReference type="SUPFAM" id="SSF57889">
    <property type="entry name" value="Cysteine-rich domain"/>
    <property type="match status" value="1"/>
</dbReference>
<evidence type="ECO:0000256" key="1">
    <source>
        <dbReference type="ARBA" id="ARBA00022443"/>
    </source>
</evidence>
<dbReference type="Pfam" id="PF07653">
    <property type="entry name" value="SH3_2"/>
    <property type="match status" value="1"/>
</dbReference>
<dbReference type="PROSITE" id="PS50002">
    <property type="entry name" value="SH3"/>
    <property type="match status" value="1"/>
</dbReference>
<feature type="compositionally biased region" description="Low complexity" evidence="5">
    <location>
        <begin position="782"/>
        <end position="820"/>
    </location>
</feature>
<feature type="region of interest" description="Disordered" evidence="5">
    <location>
        <begin position="772"/>
        <end position="827"/>
    </location>
</feature>
<protein>
    <recommendedName>
        <fullName evidence="10">SH3 domain-containing protein</fullName>
    </recommendedName>
</protein>
<dbReference type="Pfam" id="PF00130">
    <property type="entry name" value="C1_1"/>
    <property type="match status" value="1"/>
</dbReference>
<dbReference type="Gene3D" id="3.30.60.20">
    <property type="match status" value="1"/>
</dbReference>
<sequence length="1042" mass="120402">MSFSTGFHDIRTIENCLNDGVQFLHEYKEYLKDIFQVEKEYVKNKLSIINKFKTKQEKRYTLPELTTSHRAWIVFLGNMEKKCDERIVLLERYNTEVVEPLKIIINKKEEEKKKQILFFKKLSNFVDRYCQENEKNSIRYLESCDAVMNNKKKCDKKQDKMEKGDKSDKGDKMEKSDKTDKIDKNEMNDMIEKLTNGASNYSSSVNINQSTQSSLSNVPSSISSIANCNYYFNDDGMIIDDEVESTSTTNSNNNSSLVRRQTKKGKKILNPIMKMNNKKNFYIMSLKVANALMNKFYDEDMPYIFDELQSINESIYQNFKEICTRQIEYEKELYNTMNEKDDEILRSLNTINISKDSMIYLRCYSKEWNRPETYQFVPTSHWDDKEELVIDGPTSVVLKNMVQKGQERMYKIDLDINSKTSEYKKFEMICNTCADNPNYSKGEIDIMRNKKNDIMENIIMARNIKLICEVQINEISKYIGNEQQKVERQHVFKPKKIINPTVCDYCKEKLWGKAYICKLCTFSCHIKCELKVPLECNGVKTKRKSLRINCSQISDTTQNISSPFKTAGPQKPFNLGNGIPKIKEEDDDEEKLNKTDETSDKLITKDNNNERSKLYQCTDISDEKVNNPFSNIKEILWYIDNNEFPSITADSMMDIPTVGELIKRNSVTQEDIDMLHMKQRNSIDYTSDCDSGGSNNDNDLLLSPTIENRRESRASSIYYNTHSGHSAFNSSESYNYTVEPNDLLGGLNSNNENELGRETISIIDTNVINNNKNNHTNEEINKNGNNNIINNSDNENNNINNSNRNSKCSTTNTNTNSNNNDADENSVEDNNNIFKECITLKDNSDSQKINLDIRPSQMSNLTYQLSKSKSLPMLSSVLGNEEEYEEDGDEDNEIKKEKKEKMAIERRNSYLREKFYLKNNINRPQEENFTKMIAMYDYQHQSEDELDLSSNEEVTLIIPDDGSGWAMVSSAKGCGLVPANYLMECAKVIEDYTPEEDDNDKVQVKTGDILLILEKDYGTGYIRVRVKDEEGLVPSSCVSPIS</sequence>
<evidence type="ECO:0000256" key="4">
    <source>
        <dbReference type="PROSITE-ProRule" id="PRU00192"/>
    </source>
</evidence>
<reference evidence="8 9" key="2">
    <citation type="submission" date="2016-08" db="EMBL/GenBank/DDBJ databases">
        <title>Pervasive Adenine N6-methylation of Active Genes in Fungi.</title>
        <authorList>
            <consortium name="DOE Joint Genome Institute"/>
            <person name="Mondo S.J."/>
            <person name="Dannebaum R.O."/>
            <person name="Kuo R.C."/>
            <person name="Labutti K."/>
            <person name="Haridas S."/>
            <person name="Kuo A."/>
            <person name="Salamov A."/>
            <person name="Ahrendt S.R."/>
            <person name="Lipzen A."/>
            <person name="Sullivan W."/>
            <person name="Andreopoulos W.B."/>
            <person name="Clum A."/>
            <person name="Lindquist E."/>
            <person name="Daum C."/>
            <person name="Ramamoorthy G.K."/>
            <person name="Gryganskyi A."/>
            <person name="Culley D."/>
            <person name="Magnuson J.K."/>
            <person name="James T.Y."/>
            <person name="O'Malley M.A."/>
            <person name="Stajich J.E."/>
            <person name="Spatafora J.W."/>
            <person name="Visel A."/>
            <person name="Grigoriev I.V."/>
        </authorList>
    </citation>
    <scope>NUCLEOTIDE SEQUENCE [LARGE SCALE GENOMIC DNA]</scope>
    <source>
        <strain evidence="8 9">S4</strain>
    </source>
</reference>
<dbReference type="STRING" id="1754192.A0A1Y1X930"/>
<dbReference type="InterPro" id="IPR027267">
    <property type="entry name" value="AH/BAR_dom_sf"/>
</dbReference>
<evidence type="ECO:0000256" key="3">
    <source>
        <dbReference type="ARBA" id="ARBA00022833"/>
    </source>
</evidence>
<dbReference type="PANTHER" id="PTHR15735">
    <property type="entry name" value="FCH AND DOUBLE SH3 DOMAINS PROTEIN"/>
    <property type="match status" value="1"/>
</dbReference>
<dbReference type="EMBL" id="MCFG01000100">
    <property type="protein sequence ID" value="ORX82218.1"/>
    <property type="molecule type" value="Genomic_DNA"/>
</dbReference>
<feature type="compositionally biased region" description="Basic and acidic residues" evidence="5">
    <location>
        <begin position="156"/>
        <end position="186"/>
    </location>
</feature>
<dbReference type="InterPro" id="IPR046349">
    <property type="entry name" value="C1-like_sf"/>
</dbReference>
<reference evidence="8 9" key="1">
    <citation type="submission" date="2016-08" db="EMBL/GenBank/DDBJ databases">
        <title>A Parts List for Fungal Cellulosomes Revealed by Comparative Genomics.</title>
        <authorList>
            <consortium name="DOE Joint Genome Institute"/>
            <person name="Haitjema C.H."/>
            <person name="Gilmore S.P."/>
            <person name="Henske J.K."/>
            <person name="Solomon K.V."/>
            <person name="De Groot R."/>
            <person name="Kuo A."/>
            <person name="Mondo S.J."/>
            <person name="Salamov A.A."/>
            <person name="Labutti K."/>
            <person name="Zhao Z."/>
            <person name="Chiniquy J."/>
            <person name="Barry K."/>
            <person name="Brewer H.M."/>
            <person name="Purvine S.O."/>
            <person name="Wright A.T."/>
            <person name="Boxma B."/>
            <person name="Van Alen T."/>
            <person name="Hackstein J.H."/>
            <person name="Baker S.E."/>
            <person name="Grigoriev I.V."/>
            <person name="O'Malley M.A."/>
        </authorList>
    </citation>
    <scope>NUCLEOTIDE SEQUENCE [LARGE SCALE GENOMIC DNA]</scope>
    <source>
        <strain evidence="8 9">S4</strain>
    </source>
</reference>
<feature type="domain" description="Phorbol-ester/DAG-type" evidence="7">
    <location>
        <begin position="489"/>
        <end position="536"/>
    </location>
</feature>
<gene>
    <name evidence="8" type="ORF">BCR32DRAFT_292789</name>
</gene>
<evidence type="ECO:0000259" key="6">
    <source>
        <dbReference type="PROSITE" id="PS50002"/>
    </source>
</evidence>
<dbReference type="CDD" id="cd20824">
    <property type="entry name" value="C1_SpBZZ1-like"/>
    <property type="match status" value="1"/>
</dbReference>
<dbReference type="PROSITE" id="PS00479">
    <property type="entry name" value="ZF_DAG_PE_1"/>
    <property type="match status" value="1"/>
</dbReference>
<accession>A0A1Y1X930</accession>
<dbReference type="PANTHER" id="PTHR15735:SF21">
    <property type="entry name" value="PROTEIN NERVOUS WRECK"/>
    <property type="match status" value="1"/>
</dbReference>
<dbReference type="InterPro" id="IPR002219">
    <property type="entry name" value="PKC_DAG/PE"/>
</dbReference>
<evidence type="ECO:0000256" key="2">
    <source>
        <dbReference type="ARBA" id="ARBA00022723"/>
    </source>
</evidence>
<dbReference type="SUPFAM" id="SSF50044">
    <property type="entry name" value="SH3-domain"/>
    <property type="match status" value="2"/>
</dbReference>
<dbReference type="SMART" id="SM00109">
    <property type="entry name" value="C1"/>
    <property type="match status" value="1"/>
</dbReference>
<dbReference type="Proteomes" id="UP000193944">
    <property type="component" value="Unassembled WGS sequence"/>
</dbReference>
<proteinExistence type="predicted"/>
<keyword evidence="2" id="KW-0479">Metal-binding</keyword>
<dbReference type="PROSITE" id="PS50081">
    <property type="entry name" value="ZF_DAG_PE_2"/>
    <property type="match status" value="1"/>
</dbReference>
<dbReference type="InterPro" id="IPR001452">
    <property type="entry name" value="SH3_domain"/>
</dbReference>
<keyword evidence="9" id="KW-1185">Reference proteome</keyword>
<organism evidence="8 9">
    <name type="scientific">Anaeromyces robustus</name>
    <dbReference type="NCBI Taxonomy" id="1754192"/>
    <lineage>
        <taxon>Eukaryota</taxon>
        <taxon>Fungi</taxon>
        <taxon>Fungi incertae sedis</taxon>
        <taxon>Chytridiomycota</taxon>
        <taxon>Chytridiomycota incertae sedis</taxon>
        <taxon>Neocallimastigomycetes</taxon>
        <taxon>Neocallimastigales</taxon>
        <taxon>Neocallimastigaceae</taxon>
        <taxon>Anaeromyces</taxon>
    </lineage>
</organism>
<name>A0A1Y1X930_9FUNG</name>
<evidence type="ECO:0008006" key="10">
    <source>
        <dbReference type="Google" id="ProtNLM"/>
    </source>
</evidence>
<keyword evidence="3" id="KW-0862">Zinc</keyword>
<dbReference type="GO" id="GO:0046872">
    <property type="term" value="F:metal ion binding"/>
    <property type="evidence" value="ECO:0007669"/>
    <property type="project" value="UniProtKB-KW"/>
</dbReference>
<evidence type="ECO:0000313" key="9">
    <source>
        <dbReference type="Proteomes" id="UP000193944"/>
    </source>
</evidence>
<dbReference type="Gene3D" id="2.30.30.40">
    <property type="entry name" value="SH3 Domains"/>
    <property type="match status" value="2"/>
</dbReference>
<dbReference type="AlphaFoldDB" id="A0A1Y1X930"/>
<evidence type="ECO:0000256" key="5">
    <source>
        <dbReference type="SAM" id="MobiDB-lite"/>
    </source>
</evidence>
<feature type="region of interest" description="Disordered" evidence="5">
    <location>
        <begin position="155"/>
        <end position="186"/>
    </location>
</feature>
<evidence type="ECO:0000313" key="8">
    <source>
        <dbReference type="EMBL" id="ORX82218.1"/>
    </source>
</evidence>
<dbReference type="SUPFAM" id="SSF103657">
    <property type="entry name" value="BAR/IMD domain-like"/>
    <property type="match status" value="1"/>
</dbReference>
<dbReference type="Gene3D" id="1.20.1270.60">
    <property type="entry name" value="Arfaptin homology (AH) domain/BAR domain"/>
    <property type="match status" value="1"/>
</dbReference>
<comment type="caution">
    <text evidence="8">The sequence shown here is derived from an EMBL/GenBank/DDBJ whole genome shotgun (WGS) entry which is preliminary data.</text>
</comment>
<dbReference type="GO" id="GO:0030833">
    <property type="term" value="P:regulation of actin filament polymerization"/>
    <property type="evidence" value="ECO:0007669"/>
    <property type="project" value="TreeGrafter"/>
</dbReference>
<keyword evidence="1 4" id="KW-0728">SH3 domain</keyword>
<dbReference type="OrthoDB" id="8783038at2759"/>
<dbReference type="Pfam" id="PF14604">
    <property type="entry name" value="SH3_9"/>
    <property type="match status" value="1"/>
</dbReference>
<feature type="region of interest" description="Disordered" evidence="5">
    <location>
        <begin position="561"/>
        <end position="599"/>
    </location>
</feature>
<dbReference type="InterPro" id="IPR036028">
    <property type="entry name" value="SH3-like_dom_sf"/>
</dbReference>
<evidence type="ECO:0000259" key="7">
    <source>
        <dbReference type="PROSITE" id="PS50081"/>
    </source>
</evidence>